<accession>A0A6B3RJB5</accession>
<sequence length="107" mass="11511">MGEAVSISYKGGLMGPAELARRYRVLAALHPQGVTVTHSREELLSKAKAFDAIDTVLRADPSVVVVEVDRPIPRFAAVLLCGSLTLSAFGFFGDAAWALLRWVGWVA</sequence>
<feature type="transmembrane region" description="Helical" evidence="1">
    <location>
        <begin position="75"/>
        <end position="100"/>
    </location>
</feature>
<evidence type="ECO:0000313" key="2">
    <source>
        <dbReference type="EMBL" id="NEX45203.1"/>
    </source>
</evidence>
<keyword evidence="3" id="KW-1185">Reference proteome</keyword>
<dbReference type="EMBL" id="JAAIKE010000001">
    <property type="protein sequence ID" value="NEX45203.1"/>
    <property type="molecule type" value="Genomic_DNA"/>
</dbReference>
<proteinExistence type="predicted"/>
<keyword evidence="1" id="KW-1133">Transmembrane helix</keyword>
<dbReference type="AlphaFoldDB" id="A0A6B3RJB5"/>
<evidence type="ECO:0000256" key="1">
    <source>
        <dbReference type="SAM" id="Phobius"/>
    </source>
</evidence>
<name>A0A6B3RJB5_9RHOB</name>
<keyword evidence="1" id="KW-0812">Transmembrane</keyword>
<gene>
    <name evidence="2" type="ORF">G3572_03225</name>
</gene>
<dbReference type="RefSeq" id="WP_164609214.1">
    <property type="nucleotide sequence ID" value="NZ_JAAIKE010000001.1"/>
</dbReference>
<comment type="caution">
    <text evidence="2">The sequence shown here is derived from an EMBL/GenBank/DDBJ whole genome shotgun (WGS) entry which is preliminary data.</text>
</comment>
<protein>
    <submittedName>
        <fullName evidence="2">Uncharacterized protein</fullName>
    </submittedName>
</protein>
<evidence type="ECO:0000313" key="3">
    <source>
        <dbReference type="Proteomes" id="UP000481421"/>
    </source>
</evidence>
<keyword evidence="1" id="KW-0472">Membrane</keyword>
<reference evidence="2 3" key="1">
    <citation type="submission" date="2020-02" db="EMBL/GenBank/DDBJ databases">
        <title>Rhodobacter algicola sp. nov., isolated from microalga culture.</title>
        <authorList>
            <person name="Park C.-Y."/>
        </authorList>
    </citation>
    <scope>NUCLEOTIDE SEQUENCE [LARGE SCALE GENOMIC DNA]</scope>
    <source>
        <strain evidence="2 3">ETT8</strain>
    </source>
</reference>
<dbReference type="Proteomes" id="UP000481421">
    <property type="component" value="Unassembled WGS sequence"/>
</dbReference>
<organism evidence="2 3">
    <name type="scientific">Pseudotabrizicola algicola</name>
    <dbReference type="NCBI Taxonomy" id="2709381"/>
    <lineage>
        <taxon>Bacteria</taxon>
        <taxon>Pseudomonadati</taxon>
        <taxon>Pseudomonadota</taxon>
        <taxon>Alphaproteobacteria</taxon>
        <taxon>Rhodobacterales</taxon>
        <taxon>Paracoccaceae</taxon>
        <taxon>Pseudotabrizicola</taxon>
    </lineage>
</organism>